<comment type="caution">
    <text evidence="9">The sequence shown here is derived from an EMBL/GenBank/DDBJ whole genome shotgun (WGS) entry which is preliminary data.</text>
</comment>
<keyword evidence="10" id="KW-1185">Reference proteome</keyword>
<evidence type="ECO:0000256" key="7">
    <source>
        <dbReference type="SAM" id="Phobius"/>
    </source>
</evidence>
<dbReference type="Pfam" id="PF00892">
    <property type="entry name" value="EamA"/>
    <property type="match status" value="2"/>
</dbReference>
<dbReference type="PANTHER" id="PTHR32322">
    <property type="entry name" value="INNER MEMBRANE TRANSPORTER"/>
    <property type="match status" value="1"/>
</dbReference>
<organism evidence="9 10">
    <name type="scientific">Leucobacter chromiireducens subsp. solipictus</name>
    <dbReference type="NCBI Taxonomy" id="398235"/>
    <lineage>
        <taxon>Bacteria</taxon>
        <taxon>Bacillati</taxon>
        <taxon>Actinomycetota</taxon>
        <taxon>Actinomycetes</taxon>
        <taxon>Micrococcales</taxon>
        <taxon>Microbacteriaceae</taxon>
        <taxon>Leucobacter</taxon>
    </lineage>
</organism>
<proteinExistence type="inferred from homology"/>
<feature type="transmembrane region" description="Helical" evidence="7">
    <location>
        <begin position="52"/>
        <end position="73"/>
    </location>
</feature>
<feature type="region of interest" description="Disordered" evidence="6">
    <location>
        <begin position="1"/>
        <end position="42"/>
    </location>
</feature>
<feature type="domain" description="EamA" evidence="8">
    <location>
        <begin position="197"/>
        <end position="328"/>
    </location>
</feature>
<dbReference type="Proteomes" id="UP001645859">
    <property type="component" value="Unassembled WGS sequence"/>
</dbReference>
<dbReference type="SUPFAM" id="SSF103481">
    <property type="entry name" value="Multidrug resistance efflux transporter EmrE"/>
    <property type="match status" value="2"/>
</dbReference>
<feature type="transmembrane region" description="Helical" evidence="7">
    <location>
        <begin position="138"/>
        <end position="157"/>
    </location>
</feature>
<dbReference type="InterPro" id="IPR050638">
    <property type="entry name" value="AA-Vitamin_Transporters"/>
</dbReference>
<evidence type="ECO:0000313" key="9">
    <source>
        <dbReference type="EMBL" id="MBL3677826.1"/>
    </source>
</evidence>
<keyword evidence="3 7" id="KW-0812">Transmembrane</keyword>
<evidence type="ECO:0000256" key="6">
    <source>
        <dbReference type="SAM" id="MobiDB-lite"/>
    </source>
</evidence>
<accession>A0ABS1SBT8</accession>
<evidence type="ECO:0000256" key="5">
    <source>
        <dbReference type="ARBA" id="ARBA00023136"/>
    </source>
</evidence>
<name>A0ABS1SBT8_9MICO</name>
<reference evidence="9 10" key="1">
    <citation type="submission" date="2018-09" db="EMBL/GenBank/DDBJ databases">
        <title>Comparative genomics of Leucobacter spp.</title>
        <authorList>
            <person name="Reis A.C."/>
            <person name="Kolvenbach B.A."/>
            <person name="Corvini P.F.X."/>
            <person name="Nunes O.C."/>
        </authorList>
    </citation>
    <scope>NUCLEOTIDE SEQUENCE [LARGE SCALE GENOMIC DNA]</scope>
    <source>
        <strain evidence="9 10">TAN 31504</strain>
    </source>
</reference>
<comment type="subcellular location">
    <subcellularLocation>
        <location evidence="1">Membrane</location>
        <topology evidence="1">Multi-pass membrane protein</topology>
    </subcellularLocation>
</comment>
<feature type="domain" description="EamA" evidence="8">
    <location>
        <begin position="51"/>
        <end position="180"/>
    </location>
</feature>
<evidence type="ECO:0000313" key="10">
    <source>
        <dbReference type="Proteomes" id="UP001645859"/>
    </source>
</evidence>
<gene>
    <name evidence="9" type="ORF">D3230_00700</name>
</gene>
<feature type="transmembrane region" description="Helical" evidence="7">
    <location>
        <begin position="169"/>
        <end position="188"/>
    </location>
</feature>
<evidence type="ECO:0000256" key="4">
    <source>
        <dbReference type="ARBA" id="ARBA00022989"/>
    </source>
</evidence>
<dbReference type="RefSeq" id="WP_202343095.1">
    <property type="nucleotide sequence ID" value="NZ_BAAAPI010000009.1"/>
</dbReference>
<feature type="compositionally biased region" description="Gly residues" evidence="6">
    <location>
        <begin position="23"/>
        <end position="42"/>
    </location>
</feature>
<comment type="similarity">
    <text evidence="2">Belongs to the EamA transporter family.</text>
</comment>
<keyword evidence="5 7" id="KW-0472">Membrane</keyword>
<protein>
    <submittedName>
        <fullName evidence="9">DMT family transporter</fullName>
    </submittedName>
</protein>
<dbReference type="InterPro" id="IPR000620">
    <property type="entry name" value="EamA_dom"/>
</dbReference>
<feature type="compositionally biased region" description="Polar residues" evidence="6">
    <location>
        <begin position="1"/>
        <end position="13"/>
    </location>
</feature>
<evidence type="ECO:0000256" key="1">
    <source>
        <dbReference type="ARBA" id="ARBA00004141"/>
    </source>
</evidence>
<feature type="transmembrane region" description="Helical" evidence="7">
    <location>
        <begin position="200"/>
        <end position="219"/>
    </location>
</feature>
<evidence type="ECO:0000256" key="2">
    <source>
        <dbReference type="ARBA" id="ARBA00007362"/>
    </source>
</evidence>
<keyword evidence="4 7" id="KW-1133">Transmembrane helix</keyword>
<feature type="transmembrane region" description="Helical" evidence="7">
    <location>
        <begin position="111"/>
        <end position="132"/>
    </location>
</feature>
<dbReference type="EMBL" id="QYAC01000001">
    <property type="protein sequence ID" value="MBL3677826.1"/>
    <property type="molecule type" value="Genomic_DNA"/>
</dbReference>
<dbReference type="PANTHER" id="PTHR32322:SF2">
    <property type="entry name" value="EAMA DOMAIN-CONTAINING PROTEIN"/>
    <property type="match status" value="1"/>
</dbReference>
<evidence type="ECO:0000256" key="3">
    <source>
        <dbReference type="ARBA" id="ARBA00022692"/>
    </source>
</evidence>
<feature type="transmembrane region" description="Helical" evidence="7">
    <location>
        <begin position="231"/>
        <end position="251"/>
    </location>
</feature>
<sequence>MNIDNSAIEQSSPVLPRRPRGTRGSGGSGATGTGGTDAGGAGAGGAGSSGGLWWGLLGVAAFSLTVPLTRVAVAGLTPVFVGSGRAVVAGVLAIAALAVTRQRLPRGAQWARVALVAAGIVVGFPMLTSLALTEVPAARAAVVIGLLPAATAVATVWRTGERPGRRFWVSAGLGAAAAVGFALVQGGGAPGTVGLGWPDLLLFGAVVLAALGYAEGGLLARELGAWQTVSWALSVALPVMLGITLTALPAATGTVTWQQWAAFGYLAVVSMFLGFFAWYRGLAQGPMAMVSQVQLVQPVLSIVWAAVLLGEALTPPVVLGGIAVMLCAGLAVRSRLPGNAPRGR</sequence>
<evidence type="ECO:0000259" key="8">
    <source>
        <dbReference type="Pfam" id="PF00892"/>
    </source>
</evidence>
<feature type="transmembrane region" description="Helical" evidence="7">
    <location>
        <begin position="79"/>
        <end position="99"/>
    </location>
</feature>
<feature type="transmembrane region" description="Helical" evidence="7">
    <location>
        <begin position="313"/>
        <end position="332"/>
    </location>
</feature>
<dbReference type="InterPro" id="IPR037185">
    <property type="entry name" value="EmrE-like"/>
</dbReference>
<feature type="transmembrane region" description="Helical" evidence="7">
    <location>
        <begin position="257"/>
        <end position="279"/>
    </location>
</feature>